<evidence type="ECO:0000313" key="2">
    <source>
        <dbReference type="EMBL" id="MBA5222231.1"/>
    </source>
</evidence>
<comment type="caution">
    <text evidence="2">The sequence shown here is derived from an EMBL/GenBank/DDBJ whole genome shotgun (WGS) entry which is preliminary data.</text>
</comment>
<accession>A0A7W2DSQ2</accession>
<feature type="compositionally biased region" description="Low complexity" evidence="1">
    <location>
        <begin position="448"/>
        <end position="461"/>
    </location>
</feature>
<feature type="region of interest" description="Disordered" evidence="1">
    <location>
        <begin position="443"/>
        <end position="480"/>
    </location>
</feature>
<dbReference type="InterPro" id="IPR021145">
    <property type="entry name" value="Portal_protein_SPP1_Gp6-like"/>
</dbReference>
<organism evidence="2 3">
    <name type="scientific">Streptomyces griseoaurantiacus</name>
    <dbReference type="NCBI Taxonomy" id="68213"/>
    <lineage>
        <taxon>Bacteria</taxon>
        <taxon>Bacillati</taxon>
        <taxon>Actinomycetota</taxon>
        <taxon>Actinomycetes</taxon>
        <taxon>Kitasatosporales</taxon>
        <taxon>Streptomycetaceae</taxon>
        <taxon>Streptomyces</taxon>
        <taxon>Streptomyces aurantiacus group</taxon>
    </lineage>
</organism>
<gene>
    <name evidence="2" type="ORF">H1X69_12470</name>
</gene>
<evidence type="ECO:0000256" key="1">
    <source>
        <dbReference type="SAM" id="MobiDB-lite"/>
    </source>
</evidence>
<dbReference type="Proteomes" id="UP000587608">
    <property type="component" value="Unassembled WGS sequence"/>
</dbReference>
<reference evidence="2 3" key="1">
    <citation type="submission" date="2020-07" db="EMBL/GenBank/DDBJ databases">
        <title>Differential regulation of undecylprodigiosin biosynthesis in the yeast-scavenging Streptomyces strain MBK6.</title>
        <authorList>
            <person name="Baral B."/>
            <person name="Siitonen V."/>
            <person name="Laughlin M."/>
            <person name="Yamada K."/>
            <person name="Ilomaeki M."/>
            <person name="Metsae-Ketelae M."/>
            <person name="Niemi J."/>
        </authorList>
    </citation>
    <scope>NUCLEOTIDE SEQUENCE [LARGE SCALE GENOMIC DNA]</scope>
    <source>
        <strain evidence="2 3">MBK6</strain>
    </source>
</reference>
<proteinExistence type="predicted"/>
<protein>
    <submittedName>
        <fullName evidence="2">Phage portal protein</fullName>
    </submittedName>
</protein>
<sequence length="480" mass="53727">MPSDLIHAVTEIREAFDDYQIAEDYYEGNVPEIFCNPKIRKLIQKTGEEYRFNFAKTPVNAVANRLVINAVTVRGNQAQTNVLQEQVWEPNNLTLNTAKWNLRALEYGDAYVFVWDGVEDGTVQVIYNSPKTTRIFYDAETEQIPQYAAKLWQESVADQKIWRCTLYYADRIERYVTKPGMGPEEEASWEPFTRTLSDDGDPVWPEVNPYGRLPVFHLRTDMPYGRPEHKDAYGPQNAITKQLATQLTTTDYQGFPQRYALMDPDIVGGETNGDSIDWGDSDSGSTDAKGIKSKLTAGPSNVWELHGTRAVGEFNPADPANFLDPADKYLRYMAQTTDTPLHFFEPGGDQPSGESRLIADSTLTKKVEDRQAALSTPWADIFEFSLLILGIKAATVDVRWKPAQAILDKEGWEIVALKIAAGVPKRQALQEAGYSAEQLDAWGITDEPAVTPQTAAQQPTQPLEPENTNRPEAVPAQATQ</sequence>
<dbReference type="AlphaFoldDB" id="A0A7W2DSQ2"/>
<name>A0A7W2DSQ2_9ACTN</name>
<dbReference type="Pfam" id="PF05133">
    <property type="entry name" value="SPP1_portal"/>
    <property type="match status" value="1"/>
</dbReference>
<dbReference type="RefSeq" id="WP_191852820.1">
    <property type="nucleotide sequence ID" value="NZ_JACERG010000010.1"/>
</dbReference>
<dbReference type="EMBL" id="JACERG010000010">
    <property type="protein sequence ID" value="MBA5222231.1"/>
    <property type="molecule type" value="Genomic_DNA"/>
</dbReference>
<evidence type="ECO:0000313" key="3">
    <source>
        <dbReference type="Proteomes" id="UP000587608"/>
    </source>
</evidence>